<evidence type="ECO:0000313" key="1">
    <source>
        <dbReference type="EMBL" id="DAD67284.1"/>
    </source>
</evidence>
<proteinExistence type="predicted"/>
<protein>
    <submittedName>
        <fullName evidence="1">Uncharacterized protein</fullName>
    </submittedName>
</protein>
<dbReference type="EMBL" id="BK014673">
    <property type="protein sequence ID" value="DAD67284.1"/>
    <property type="molecule type" value="Genomic_DNA"/>
</dbReference>
<sequence length="34" mass="4065">MVTSISSTYLFLASFKMIQDFLSRLKRLRNLKKK</sequence>
<organism evidence="1">
    <name type="scientific">Myoviridae sp. cteo515</name>
    <dbReference type="NCBI Taxonomy" id="2823550"/>
    <lineage>
        <taxon>Viruses</taxon>
        <taxon>Duplodnaviria</taxon>
        <taxon>Heunggongvirae</taxon>
        <taxon>Uroviricota</taxon>
        <taxon>Caudoviricetes</taxon>
    </lineage>
</organism>
<reference evidence="1" key="1">
    <citation type="journal article" date="2021" name="Proc. Natl. Acad. Sci. U.S.A.">
        <title>A Catalog of Tens of Thousands of Viruses from Human Metagenomes Reveals Hidden Associations with Chronic Diseases.</title>
        <authorList>
            <person name="Tisza M.J."/>
            <person name="Buck C.B."/>
        </authorList>
    </citation>
    <scope>NUCLEOTIDE SEQUENCE</scope>
    <source>
        <strain evidence="1">Cteo515</strain>
    </source>
</reference>
<name>A0A8S5LBA7_9CAUD</name>
<accession>A0A8S5LBA7</accession>